<feature type="domain" description="HTH cro/C1-type" evidence="1">
    <location>
        <begin position="20"/>
        <end position="74"/>
    </location>
</feature>
<dbReference type="PROSITE" id="PS50943">
    <property type="entry name" value="HTH_CROC1"/>
    <property type="match status" value="1"/>
</dbReference>
<dbReference type="InterPro" id="IPR001387">
    <property type="entry name" value="Cro/C1-type_HTH"/>
</dbReference>
<gene>
    <name evidence="2" type="ORF">HNR10_000070</name>
</gene>
<dbReference type="SUPFAM" id="SSF47413">
    <property type="entry name" value="lambda repressor-like DNA-binding domains"/>
    <property type="match status" value="1"/>
</dbReference>
<dbReference type="Proteomes" id="UP000572051">
    <property type="component" value="Unassembled WGS sequence"/>
</dbReference>
<dbReference type="CDD" id="cd00093">
    <property type="entry name" value="HTH_XRE"/>
    <property type="match status" value="1"/>
</dbReference>
<dbReference type="SMART" id="SM00530">
    <property type="entry name" value="HTH_XRE"/>
    <property type="match status" value="1"/>
</dbReference>
<dbReference type="AlphaFoldDB" id="A0A7Z0EHK7"/>
<accession>A0A7Z0EHK7</accession>
<keyword evidence="3" id="KW-1185">Reference proteome</keyword>
<evidence type="ECO:0000259" key="1">
    <source>
        <dbReference type="PROSITE" id="PS50943"/>
    </source>
</evidence>
<dbReference type="Pfam" id="PF19054">
    <property type="entry name" value="DUF5753"/>
    <property type="match status" value="1"/>
</dbReference>
<protein>
    <submittedName>
        <fullName evidence="2">Transcriptional regulator with XRE-family HTH domain</fullName>
    </submittedName>
</protein>
<organism evidence="2 3">
    <name type="scientific">Nocardiopsis aegyptia</name>
    <dbReference type="NCBI Taxonomy" id="220378"/>
    <lineage>
        <taxon>Bacteria</taxon>
        <taxon>Bacillati</taxon>
        <taxon>Actinomycetota</taxon>
        <taxon>Actinomycetes</taxon>
        <taxon>Streptosporangiales</taxon>
        <taxon>Nocardiopsidaceae</taxon>
        <taxon>Nocardiopsis</taxon>
    </lineage>
</organism>
<dbReference type="EMBL" id="JACCFS010000001">
    <property type="protein sequence ID" value="NYJ32189.1"/>
    <property type="molecule type" value="Genomic_DNA"/>
</dbReference>
<evidence type="ECO:0000313" key="2">
    <source>
        <dbReference type="EMBL" id="NYJ32189.1"/>
    </source>
</evidence>
<proteinExistence type="predicted"/>
<comment type="caution">
    <text evidence="2">The sequence shown here is derived from an EMBL/GenBank/DDBJ whole genome shotgun (WGS) entry which is preliminary data.</text>
</comment>
<reference evidence="2 3" key="1">
    <citation type="submission" date="2020-07" db="EMBL/GenBank/DDBJ databases">
        <title>Sequencing the genomes of 1000 actinobacteria strains.</title>
        <authorList>
            <person name="Klenk H.-P."/>
        </authorList>
    </citation>
    <scope>NUCLEOTIDE SEQUENCE [LARGE SCALE GENOMIC DNA]</scope>
    <source>
        <strain evidence="2 3">DSM 44442</strain>
    </source>
</reference>
<evidence type="ECO:0000313" key="3">
    <source>
        <dbReference type="Proteomes" id="UP000572051"/>
    </source>
</evidence>
<dbReference type="Gene3D" id="1.10.260.40">
    <property type="entry name" value="lambda repressor-like DNA-binding domains"/>
    <property type="match status" value="1"/>
</dbReference>
<dbReference type="GO" id="GO:0003677">
    <property type="term" value="F:DNA binding"/>
    <property type="evidence" value="ECO:0007669"/>
    <property type="project" value="InterPro"/>
</dbReference>
<sequence length="271" mass="30384">MPPKTTPSEQAAINQFGSELRRLRTLADMSQLDIGRLTGTSKQQVGAVERGIRRPSKKFAELADRALKCNGGLLNLWPGAKQTQPWWLEKFVEIERKTQVIQDFQPQVAPGLLQIESYARAVMWASFPPQGQQELEERLKRRMDRQKILDRENPPLALFVVEEGALRRSVGGADVMKDQYKALIARARMPHLRLQVLPFDRGAHSAMDWAFMIMRMTPVESLVYAEAPGGGHVITDVSVVADCQQRFSALQSMALSPNESIDFIASLGETT</sequence>
<name>A0A7Z0EHK7_9ACTN</name>
<dbReference type="Pfam" id="PF13560">
    <property type="entry name" value="HTH_31"/>
    <property type="match status" value="1"/>
</dbReference>
<dbReference type="RefSeq" id="WP_246405983.1">
    <property type="nucleotide sequence ID" value="NZ_JACCFS010000001.1"/>
</dbReference>
<dbReference type="InterPro" id="IPR010982">
    <property type="entry name" value="Lambda_DNA-bd_dom_sf"/>
</dbReference>
<dbReference type="InterPro" id="IPR043917">
    <property type="entry name" value="DUF5753"/>
</dbReference>